<evidence type="ECO:0000256" key="3">
    <source>
        <dbReference type="SAM" id="MobiDB-lite"/>
    </source>
</evidence>
<keyword evidence="5" id="KW-1185">Reference proteome</keyword>
<dbReference type="NCBIfam" id="TIGR01076">
    <property type="entry name" value="sortase_fam"/>
    <property type="match status" value="1"/>
</dbReference>
<dbReference type="InterPro" id="IPR023365">
    <property type="entry name" value="Sortase_dom-sf"/>
</dbReference>
<dbReference type="InterPro" id="IPR053465">
    <property type="entry name" value="Sortase_Class_E"/>
</dbReference>
<organism evidence="4 5">
    <name type="scientific">Catellatospora coxensis</name>
    <dbReference type="NCBI Taxonomy" id="310354"/>
    <lineage>
        <taxon>Bacteria</taxon>
        <taxon>Bacillati</taxon>
        <taxon>Actinomycetota</taxon>
        <taxon>Actinomycetes</taxon>
        <taxon>Micromonosporales</taxon>
        <taxon>Micromonosporaceae</taxon>
        <taxon>Catellatospora</taxon>
    </lineage>
</organism>
<feature type="region of interest" description="Disordered" evidence="3">
    <location>
        <begin position="1"/>
        <end position="27"/>
    </location>
</feature>
<dbReference type="GO" id="GO:0016787">
    <property type="term" value="F:hydrolase activity"/>
    <property type="evidence" value="ECO:0007669"/>
    <property type="project" value="UniProtKB-KW"/>
</dbReference>
<dbReference type="Pfam" id="PF04203">
    <property type="entry name" value="Sortase"/>
    <property type="match status" value="1"/>
</dbReference>
<name>A0A8J3L0I7_9ACTN</name>
<dbReference type="NCBIfam" id="NF033747">
    <property type="entry name" value="class_E_sortase"/>
    <property type="match status" value="1"/>
</dbReference>
<feature type="region of interest" description="Disordered" evidence="3">
    <location>
        <begin position="50"/>
        <end position="75"/>
    </location>
</feature>
<accession>A0A8J3L0I7</accession>
<dbReference type="InterPro" id="IPR042003">
    <property type="entry name" value="Sortase_E"/>
</dbReference>
<dbReference type="SUPFAM" id="SSF63817">
    <property type="entry name" value="Sortase"/>
    <property type="match status" value="1"/>
</dbReference>
<evidence type="ECO:0000313" key="4">
    <source>
        <dbReference type="EMBL" id="GIG05515.1"/>
    </source>
</evidence>
<dbReference type="InterPro" id="IPR005754">
    <property type="entry name" value="Sortase"/>
</dbReference>
<dbReference type="Proteomes" id="UP000630887">
    <property type="component" value="Unassembled WGS sequence"/>
</dbReference>
<evidence type="ECO:0000256" key="1">
    <source>
        <dbReference type="ARBA" id="ARBA00022801"/>
    </source>
</evidence>
<dbReference type="RefSeq" id="WP_203691920.1">
    <property type="nucleotide sequence ID" value="NZ_BAAALC010000003.1"/>
</dbReference>
<gene>
    <name evidence="4" type="ORF">Cco03nite_22150</name>
</gene>
<feature type="compositionally biased region" description="Low complexity" evidence="3">
    <location>
        <begin position="61"/>
        <end position="75"/>
    </location>
</feature>
<reference evidence="4 5" key="1">
    <citation type="submission" date="2021-01" db="EMBL/GenBank/DDBJ databases">
        <title>Whole genome shotgun sequence of Catellatospora coxensis NBRC 107359.</title>
        <authorList>
            <person name="Komaki H."/>
            <person name="Tamura T."/>
        </authorList>
    </citation>
    <scope>NUCLEOTIDE SEQUENCE [LARGE SCALE GENOMIC DNA]</scope>
    <source>
        <strain evidence="4 5">NBRC 107359</strain>
    </source>
</reference>
<evidence type="ECO:0000256" key="2">
    <source>
        <dbReference type="PIRSR" id="PIRSR605754-1"/>
    </source>
</evidence>
<dbReference type="CDD" id="cd05830">
    <property type="entry name" value="Sortase_E"/>
    <property type="match status" value="1"/>
</dbReference>
<keyword evidence="1" id="KW-0378">Hydrolase</keyword>
<protein>
    <submittedName>
        <fullName evidence="4">Class E sortase</fullName>
    </submittedName>
</protein>
<comment type="caution">
    <text evidence="4">The sequence shown here is derived from an EMBL/GenBank/DDBJ whole genome shotgun (WGS) entry which is preliminary data.</text>
</comment>
<evidence type="ECO:0000313" key="5">
    <source>
        <dbReference type="Proteomes" id="UP000630887"/>
    </source>
</evidence>
<feature type="active site" description="Acyl-thioester intermediate" evidence="2">
    <location>
        <position position="360"/>
    </location>
</feature>
<feature type="active site" description="Proton donor/acceptor" evidence="2">
    <location>
        <position position="297"/>
    </location>
</feature>
<sequence length="394" mass="42183">MSRHRAHEPEDDETTTFPRVADAAPTADAASITSVLPVFPADATTVLPVITPATAPPPSRPDASPSPAAPVSPAAQFGQVAADETTQLPRITDQTVPPPRIARPAPAVASGRAVATDETGLLGAIPPAPPPSAEDEAKPSPRPRWSGEPPPAPVKAIRAGEKNYRSIHSEYTRTTVGSVIRTTLRGTGELMITFGLVILLFAGYEVWGKTAIVDAHQTELEQQLNWDEPVVGPTPSASASPLAPLPGNAVAKLYLPTLKKHWVVVQGVTQKDIRFAPGHYPNSAMPGQKGNFSVAGHRNRATFWNLDQLKPGDKMVVETKTTFYVYEVVKQRIVLPTAVEVVRAVPPTMEAGKLITLTTCNPKLDNYQRLIIHGKLVDEQPRSEGRPVELAGMS</sequence>
<proteinExistence type="predicted"/>
<dbReference type="AlphaFoldDB" id="A0A8J3L0I7"/>
<dbReference type="EMBL" id="BONI01000015">
    <property type="protein sequence ID" value="GIG05515.1"/>
    <property type="molecule type" value="Genomic_DNA"/>
</dbReference>
<dbReference type="Gene3D" id="2.40.260.10">
    <property type="entry name" value="Sortase"/>
    <property type="match status" value="1"/>
</dbReference>
<feature type="region of interest" description="Disordered" evidence="3">
    <location>
        <begin position="88"/>
        <end position="153"/>
    </location>
</feature>